<dbReference type="Proteomes" id="UP000027195">
    <property type="component" value="Unassembled WGS sequence"/>
</dbReference>
<feature type="transmembrane region" description="Helical" evidence="2">
    <location>
        <begin position="275"/>
        <end position="297"/>
    </location>
</feature>
<dbReference type="InterPro" id="IPR020846">
    <property type="entry name" value="MFS_dom"/>
</dbReference>
<dbReference type="InParanoid" id="A0A067MVV6"/>
<feature type="transmembrane region" description="Helical" evidence="2">
    <location>
        <begin position="47"/>
        <end position="66"/>
    </location>
</feature>
<protein>
    <recommendedName>
        <fullName evidence="3">Major facilitator superfamily (MFS) profile domain-containing protein</fullName>
    </recommendedName>
</protein>
<feature type="transmembrane region" description="Helical" evidence="2">
    <location>
        <begin position="166"/>
        <end position="184"/>
    </location>
</feature>
<dbReference type="GO" id="GO:0022857">
    <property type="term" value="F:transmembrane transporter activity"/>
    <property type="evidence" value="ECO:0007669"/>
    <property type="project" value="InterPro"/>
</dbReference>
<dbReference type="SUPFAM" id="SSF103473">
    <property type="entry name" value="MFS general substrate transporter"/>
    <property type="match status" value="1"/>
</dbReference>
<dbReference type="EMBL" id="KL198029">
    <property type="protein sequence ID" value="KDQ16022.1"/>
    <property type="molecule type" value="Genomic_DNA"/>
</dbReference>
<proteinExistence type="predicted"/>
<feature type="transmembrane region" description="Helical" evidence="2">
    <location>
        <begin position="101"/>
        <end position="122"/>
    </location>
</feature>
<sequence>MSSKTTESGSSTIAIFALSNTLSAINMYLCQPLLIELSKEFSVSYQSVSYIPTLTQAGCAAGLLLLHPLGNVIPRRSLLLVLVLFSALLTLGLAITTSFYAFQLFSFFIGICSFTPQILIPMTAELVGPQRRPLAILSVFAGVLIGPPLTRILAGAIAYYTNLRNIYWISVGGQYIVLTLLYLYCPDIPQNPQNTNYTQTLRSIVDLAFTEPILMQSCLISVASSAIYSSSWVTLTFLLGNPPNELNTLSIGAFGLLGLFGVYSALFIGRHIDKLLPMMVTVLSIIVILISQIIRFNTSGTNIIYLAIATICMDMAWHAQQVSLAVTVFGISANAKSRLHTILLISLCLGQAMGTSIGIKIFTLYGPRGSVLLHIAWTAWQLLAFLV</sequence>
<organism evidence="4 5">
    <name type="scientific">Botryobasidium botryosum (strain FD-172 SS1)</name>
    <dbReference type="NCBI Taxonomy" id="930990"/>
    <lineage>
        <taxon>Eukaryota</taxon>
        <taxon>Fungi</taxon>
        <taxon>Dikarya</taxon>
        <taxon>Basidiomycota</taxon>
        <taxon>Agaricomycotina</taxon>
        <taxon>Agaricomycetes</taxon>
        <taxon>Cantharellales</taxon>
        <taxon>Botryobasidiaceae</taxon>
        <taxon>Botryobasidium</taxon>
    </lineage>
</organism>
<keyword evidence="2" id="KW-1133">Transmembrane helix</keyword>
<feature type="transmembrane region" description="Helical" evidence="2">
    <location>
        <begin position="134"/>
        <end position="160"/>
    </location>
</feature>
<gene>
    <name evidence="4" type="ORF">BOTBODRAFT_157281</name>
</gene>
<evidence type="ECO:0000256" key="1">
    <source>
        <dbReference type="ARBA" id="ARBA00004141"/>
    </source>
</evidence>
<evidence type="ECO:0000313" key="5">
    <source>
        <dbReference type="Proteomes" id="UP000027195"/>
    </source>
</evidence>
<accession>A0A067MVV6</accession>
<evidence type="ECO:0000313" key="4">
    <source>
        <dbReference type="EMBL" id="KDQ16022.1"/>
    </source>
</evidence>
<feature type="domain" description="Major facilitator superfamily (MFS) profile" evidence="3">
    <location>
        <begin position="12"/>
        <end position="387"/>
    </location>
</feature>
<feature type="transmembrane region" description="Helical" evidence="2">
    <location>
        <begin position="248"/>
        <end position="268"/>
    </location>
</feature>
<dbReference type="PROSITE" id="PS50850">
    <property type="entry name" value="MFS"/>
    <property type="match status" value="1"/>
</dbReference>
<reference evidence="5" key="1">
    <citation type="journal article" date="2014" name="Proc. Natl. Acad. Sci. U.S.A.">
        <title>Extensive sampling of basidiomycete genomes demonstrates inadequacy of the white-rot/brown-rot paradigm for wood decay fungi.</title>
        <authorList>
            <person name="Riley R."/>
            <person name="Salamov A.A."/>
            <person name="Brown D.W."/>
            <person name="Nagy L.G."/>
            <person name="Floudas D."/>
            <person name="Held B.W."/>
            <person name="Levasseur A."/>
            <person name="Lombard V."/>
            <person name="Morin E."/>
            <person name="Otillar R."/>
            <person name="Lindquist E.A."/>
            <person name="Sun H."/>
            <person name="LaButti K.M."/>
            <person name="Schmutz J."/>
            <person name="Jabbour D."/>
            <person name="Luo H."/>
            <person name="Baker S.E."/>
            <person name="Pisabarro A.G."/>
            <person name="Walton J.D."/>
            <person name="Blanchette R.A."/>
            <person name="Henrissat B."/>
            <person name="Martin F."/>
            <person name="Cullen D."/>
            <person name="Hibbett D.S."/>
            <person name="Grigoriev I.V."/>
        </authorList>
    </citation>
    <scope>NUCLEOTIDE SEQUENCE [LARGE SCALE GENOMIC DNA]</scope>
    <source>
        <strain evidence="5">FD-172 SS1</strain>
    </source>
</reference>
<comment type="subcellular location">
    <subcellularLocation>
        <location evidence="1">Membrane</location>
        <topology evidence="1">Multi-pass membrane protein</topology>
    </subcellularLocation>
</comment>
<dbReference type="InterPro" id="IPR011701">
    <property type="entry name" value="MFS"/>
</dbReference>
<evidence type="ECO:0000256" key="2">
    <source>
        <dbReference type="SAM" id="Phobius"/>
    </source>
</evidence>
<dbReference type="PANTHER" id="PTHR42910:SF1">
    <property type="entry name" value="MAJOR FACILITATOR SUPERFAMILY (MFS) PROFILE DOMAIN-CONTAINING PROTEIN"/>
    <property type="match status" value="1"/>
</dbReference>
<keyword evidence="5" id="KW-1185">Reference proteome</keyword>
<dbReference type="GO" id="GO:0016020">
    <property type="term" value="C:membrane"/>
    <property type="evidence" value="ECO:0007669"/>
    <property type="project" value="UniProtKB-SubCell"/>
</dbReference>
<feature type="transmembrane region" description="Helical" evidence="2">
    <location>
        <begin position="341"/>
        <end position="363"/>
    </location>
</feature>
<dbReference type="InterPro" id="IPR036259">
    <property type="entry name" value="MFS_trans_sf"/>
</dbReference>
<dbReference type="AlphaFoldDB" id="A0A067MVV6"/>
<dbReference type="PANTHER" id="PTHR42910">
    <property type="entry name" value="TRANSPORTER SCO4007-RELATED"/>
    <property type="match status" value="1"/>
</dbReference>
<keyword evidence="2" id="KW-0812">Transmembrane</keyword>
<dbReference type="Gene3D" id="1.20.1250.20">
    <property type="entry name" value="MFS general substrate transporter like domains"/>
    <property type="match status" value="1"/>
</dbReference>
<evidence type="ECO:0000259" key="3">
    <source>
        <dbReference type="PROSITE" id="PS50850"/>
    </source>
</evidence>
<dbReference type="HOGENOM" id="CLU_001265_23_3_1"/>
<feature type="transmembrane region" description="Helical" evidence="2">
    <location>
        <begin position="303"/>
        <end position="329"/>
    </location>
</feature>
<keyword evidence="2" id="KW-0472">Membrane</keyword>
<feature type="transmembrane region" description="Helical" evidence="2">
    <location>
        <begin position="204"/>
        <end position="228"/>
    </location>
</feature>
<dbReference type="OrthoDB" id="2105912at2759"/>
<feature type="transmembrane region" description="Helical" evidence="2">
    <location>
        <begin position="12"/>
        <end position="35"/>
    </location>
</feature>
<feature type="transmembrane region" description="Helical" evidence="2">
    <location>
        <begin position="78"/>
        <end position="95"/>
    </location>
</feature>
<dbReference type="Pfam" id="PF07690">
    <property type="entry name" value="MFS_1"/>
    <property type="match status" value="1"/>
</dbReference>
<name>A0A067MVV6_BOTB1</name>